<dbReference type="PANTHER" id="PTHR34390:SF1">
    <property type="entry name" value="SUCCINATE TRANSPORTER SUBUNIT YJJB-RELATED"/>
    <property type="match status" value="1"/>
</dbReference>
<evidence type="ECO:0000256" key="3">
    <source>
        <dbReference type="ARBA" id="ARBA00022519"/>
    </source>
</evidence>
<evidence type="ECO:0000256" key="5">
    <source>
        <dbReference type="ARBA" id="ARBA00022989"/>
    </source>
</evidence>
<feature type="transmembrane region" description="Helical" evidence="8">
    <location>
        <begin position="53"/>
        <end position="71"/>
    </location>
</feature>
<organism evidence="10 11">
    <name type="scientific">Anaerosalibacter bizertensis</name>
    <dbReference type="NCBI Taxonomy" id="932217"/>
    <lineage>
        <taxon>Bacteria</taxon>
        <taxon>Bacillati</taxon>
        <taxon>Bacillota</taxon>
        <taxon>Tissierellia</taxon>
        <taxon>Tissierellales</taxon>
        <taxon>Sporanaerobacteraceae</taxon>
        <taxon>Anaerosalibacter</taxon>
    </lineage>
</organism>
<keyword evidence="2" id="KW-1003">Cell membrane</keyword>
<evidence type="ECO:0000256" key="1">
    <source>
        <dbReference type="ARBA" id="ARBA00004651"/>
    </source>
</evidence>
<sequence length="146" mass="15701">MEFIKQFVFSFFGTIGASILFSIPRDSIIISGTVGSLGWMTYTFILSKYSSPVAGTFFGALAVGIIGELLARHLKKPATVFIIPGIISLVPGAGMYYTMLALIEKRFLDAANIGTETLFIAVAISIGIVISSSLSRSIKRVQKKAQ</sequence>
<evidence type="ECO:0000256" key="6">
    <source>
        <dbReference type="ARBA" id="ARBA00023136"/>
    </source>
</evidence>
<dbReference type="PANTHER" id="PTHR34390">
    <property type="entry name" value="UPF0442 PROTEIN YJJB-RELATED"/>
    <property type="match status" value="1"/>
</dbReference>
<dbReference type="AlphaFoldDB" id="A0A844FJL2"/>
<feature type="transmembrane region" description="Helical" evidence="8">
    <location>
        <begin position="117"/>
        <end position="134"/>
    </location>
</feature>
<evidence type="ECO:0000313" key="10">
    <source>
        <dbReference type="EMBL" id="MSS44159.1"/>
    </source>
</evidence>
<dbReference type="Pfam" id="PF12821">
    <property type="entry name" value="ThrE_2"/>
    <property type="match status" value="1"/>
</dbReference>
<dbReference type="EMBL" id="VULR01000017">
    <property type="protein sequence ID" value="MSS44159.1"/>
    <property type="molecule type" value="Genomic_DNA"/>
</dbReference>
<proteinExistence type="inferred from homology"/>
<keyword evidence="4 8" id="KW-0812">Transmembrane</keyword>
<dbReference type="OrthoDB" id="9810047at2"/>
<comment type="similarity">
    <text evidence="7">Belongs to the ThrE exporter (TC 2.A.79) family.</text>
</comment>
<keyword evidence="3" id="KW-0997">Cell inner membrane</keyword>
<feature type="domain" description="Threonine/Serine exporter ThrE" evidence="9">
    <location>
        <begin position="6"/>
        <end position="133"/>
    </location>
</feature>
<evidence type="ECO:0000259" key="9">
    <source>
        <dbReference type="Pfam" id="PF12821"/>
    </source>
</evidence>
<dbReference type="GO" id="GO:0015744">
    <property type="term" value="P:succinate transport"/>
    <property type="evidence" value="ECO:0007669"/>
    <property type="project" value="TreeGrafter"/>
</dbReference>
<dbReference type="RefSeq" id="WP_154484829.1">
    <property type="nucleotide sequence ID" value="NZ_VULR01000017.1"/>
</dbReference>
<dbReference type="InterPro" id="IPR024528">
    <property type="entry name" value="ThrE_2"/>
</dbReference>
<evidence type="ECO:0000313" key="11">
    <source>
        <dbReference type="Proteomes" id="UP000462760"/>
    </source>
</evidence>
<evidence type="ECO:0000256" key="4">
    <source>
        <dbReference type="ARBA" id="ARBA00022692"/>
    </source>
</evidence>
<evidence type="ECO:0000256" key="7">
    <source>
        <dbReference type="ARBA" id="ARBA00034125"/>
    </source>
</evidence>
<dbReference type="GO" id="GO:0005886">
    <property type="term" value="C:plasma membrane"/>
    <property type="evidence" value="ECO:0007669"/>
    <property type="project" value="UniProtKB-SubCell"/>
</dbReference>
<accession>A0A844FJL2</accession>
<protein>
    <submittedName>
        <fullName evidence="10">Threonine/serine exporter</fullName>
    </submittedName>
</protein>
<comment type="caution">
    <text evidence="10">The sequence shown here is derived from an EMBL/GenBank/DDBJ whole genome shotgun (WGS) entry which is preliminary data.</text>
</comment>
<name>A0A844FJL2_9FIRM</name>
<dbReference type="Proteomes" id="UP000462760">
    <property type="component" value="Unassembled WGS sequence"/>
</dbReference>
<evidence type="ECO:0000256" key="2">
    <source>
        <dbReference type="ARBA" id="ARBA00022475"/>
    </source>
</evidence>
<keyword evidence="6 8" id="KW-0472">Membrane</keyword>
<dbReference type="InterPro" id="IPR050539">
    <property type="entry name" value="ThrE_Dicarb/AminoAcid_Exp"/>
</dbReference>
<comment type="subcellular location">
    <subcellularLocation>
        <location evidence="1">Cell membrane</location>
        <topology evidence="1">Multi-pass membrane protein</topology>
    </subcellularLocation>
</comment>
<feature type="transmembrane region" description="Helical" evidence="8">
    <location>
        <begin position="78"/>
        <end position="97"/>
    </location>
</feature>
<reference evidence="10 11" key="1">
    <citation type="submission" date="2019-08" db="EMBL/GenBank/DDBJ databases">
        <title>In-depth cultivation of the pig gut microbiome towards novel bacterial diversity and tailored functional studies.</title>
        <authorList>
            <person name="Wylensek D."/>
            <person name="Hitch T.C.A."/>
            <person name="Clavel T."/>
        </authorList>
    </citation>
    <scope>NUCLEOTIDE SEQUENCE [LARGE SCALE GENOMIC DNA]</scope>
    <source>
        <strain evidence="10 11">Med78-601-WT-4W-RMD-3</strain>
    </source>
</reference>
<gene>
    <name evidence="10" type="ORF">FYJ27_10615</name>
</gene>
<feature type="transmembrane region" description="Helical" evidence="8">
    <location>
        <begin position="6"/>
        <end position="23"/>
    </location>
</feature>
<evidence type="ECO:0000256" key="8">
    <source>
        <dbReference type="SAM" id="Phobius"/>
    </source>
</evidence>
<keyword evidence="5 8" id="KW-1133">Transmembrane helix</keyword>